<feature type="region of interest" description="Disordered" evidence="1">
    <location>
        <begin position="67"/>
        <end position="101"/>
    </location>
</feature>
<dbReference type="AlphaFoldDB" id="A0A5N5X2C6"/>
<reference evidence="2 3" key="1">
    <citation type="submission" date="2019-04" db="EMBL/GenBank/DDBJ databases">
        <title>Friends and foes A comparative genomics study of 23 Aspergillus species from section Flavi.</title>
        <authorList>
            <consortium name="DOE Joint Genome Institute"/>
            <person name="Kjaerbolling I."/>
            <person name="Vesth T."/>
            <person name="Frisvad J.C."/>
            <person name="Nybo J.L."/>
            <person name="Theobald S."/>
            <person name="Kildgaard S."/>
            <person name="Isbrandt T."/>
            <person name="Kuo A."/>
            <person name="Sato A."/>
            <person name="Lyhne E.K."/>
            <person name="Kogle M.E."/>
            <person name="Wiebenga A."/>
            <person name="Kun R.S."/>
            <person name="Lubbers R.J."/>
            <person name="Makela M.R."/>
            <person name="Barry K."/>
            <person name="Chovatia M."/>
            <person name="Clum A."/>
            <person name="Daum C."/>
            <person name="Haridas S."/>
            <person name="He G."/>
            <person name="LaButti K."/>
            <person name="Lipzen A."/>
            <person name="Mondo S."/>
            <person name="Riley R."/>
            <person name="Salamov A."/>
            <person name="Simmons B.A."/>
            <person name="Magnuson J.K."/>
            <person name="Henrissat B."/>
            <person name="Mortensen U.H."/>
            <person name="Larsen T.O."/>
            <person name="Devries R.P."/>
            <person name="Grigoriev I.V."/>
            <person name="Machida M."/>
            <person name="Baker S.E."/>
            <person name="Andersen M.R."/>
        </authorList>
    </citation>
    <scope>NUCLEOTIDE SEQUENCE [LARGE SCALE GENOMIC DNA]</scope>
    <source>
        <strain evidence="2 3">CBS 151.66</strain>
    </source>
</reference>
<dbReference type="EMBL" id="ML732223">
    <property type="protein sequence ID" value="KAB8073634.1"/>
    <property type="molecule type" value="Genomic_DNA"/>
</dbReference>
<organism evidence="2 3">
    <name type="scientific">Aspergillus leporis</name>
    <dbReference type="NCBI Taxonomy" id="41062"/>
    <lineage>
        <taxon>Eukaryota</taxon>
        <taxon>Fungi</taxon>
        <taxon>Dikarya</taxon>
        <taxon>Ascomycota</taxon>
        <taxon>Pezizomycotina</taxon>
        <taxon>Eurotiomycetes</taxon>
        <taxon>Eurotiomycetidae</taxon>
        <taxon>Eurotiales</taxon>
        <taxon>Aspergillaceae</taxon>
        <taxon>Aspergillus</taxon>
        <taxon>Aspergillus subgen. Circumdati</taxon>
    </lineage>
</organism>
<name>A0A5N5X2C6_9EURO</name>
<dbReference type="Proteomes" id="UP000326565">
    <property type="component" value="Unassembled WGS sequence"/>
</dbReference>
<proteinExistence type="predicted"/>
<gene>
    <name evidence="2" type="ORF">BDV29DRAFT_175119</name>
</gene>
<evidence type="ECO:0000313" key="2">
    <source>
        <dbReference type="EMBL" id="KAB8073634.1"/>
    </source>
</evidence>
<protein>
    <submittedName>
        <fullName evidence="2">Uncharacterized protein</fullName>
    </submittedName>
</protein>
<dbReference type="OrthoDB" id="5386330at2759"/>
<evidence type="ECO:0000256" key="1">
    <source>
        <dbReference type="SAM" id="MobiDB-lite"/>
    </source>
</evidence>
<accession>A0A5N5X2C6</accession>
<sequence length="101" mass="11325">MTLSHRMNRMRNNPQSNVLAETFFRCRGLAIRSLSDDLDVGHRRTGDIVIAGILTLLLSEVNRSSTVEQRQSSGHTELFPCTRFSKAPHPTGDATSRESRN</sequence>
<keyword evidence="3" id="KW-1185">Reference proteome</keyword>
<evidence type="ECO:0000313" key="3">
    <source>
        <dbReference type="Proteomes" id="UP000326565"/>
    </source>
</evidence>